<proteinExistence type="predicted"/>
<name>A0AAU8B8J9_9VIRU</name>
<organism evidence="3">
    <name type="scientific">Dulem virus 208</name>
    <dbReference type="NCBI Taxonomy" id="3145685"/>
    <lineage>
        <taxon>Viruses</taxon>
        <taxon>Monodnaviria</taxon>
        <taxon>Sangervirae</taxon>
        <taxon>Phixviricota</taxon>
        <taxon>Malgrandaviricetes</taxon>
        <taxon>Petitvirales</taxon>
        <taxon>Microviridae</taxon>
        <taxon>Microvirus</taxon>
    </lineage>
</organism>
<accession>A0AAU8B8J9</accession>
<feature type="region of interest" description="Disordered" evidence="1">
    <location>
        <begin position="95"/>
        <end position="119"/>
    </location>
</feature>
<evidence type="ECO:0000313" key="2">
    <source>
        <dbReference type="EMBL" id="XCD06712.1"/>
    </source>
</evidence>
<dbReference type="EMBL" id="PP511705">
    <property type="protein sequence ID" value="XCD06712.1"/>
    <property type="molecule type" value="Genomic_DNA"/>
</dbReference>
<dbReference type="EMBL" id="PP511901">
    <property type="protein sequence ID" value="XCD08634.1"/>
    <property type="molecule type" value="Genomic_DNA"/>
</dbReference>
<feature type="compositionally biased region" description="Basic and acidic residues" evidence="1">
    <location>
        <begin position="95"/>
        <end position="113"/>
    </location>
</feature>
<protein>
    <submittedName>
        <fullName evidence="3">Uncharacterized protein</fullName>
    </submittedName>
</protein>
<sequence>MKREVNSYKDYDFDLEKYAEEQKKLASLSGIEDEEVYVKPVDTSVSGMVARGIVADNSQLVYGEDLPPLAGASLMDLHKMKKDIAGRISFMESDLKSQKENLKNQEQEKKDDAGAGNEQ</sequence>
<evidence type="ECO:0000256" key="1">
    <source>
        <dbReference type="SAM" id="MobiDB-lite"/>
    </source>
</evidence>
<evidence type="ECO:0000313" key="3">
    <source>
        <dbReference type="EMBL" id="XCD08634.1"/>
    </source>
</evidence>
<reference evidence="3" key="1">
    <citation type="submission" date="2024-03" db="EMBL/GenBank/DDBJ databases">
        <title>Diverse circular DNA viruses in blood, oral, and fecal samples of captive lemurs.</title>
        <authorList>
            <person name="Paietta E.N."/>
            <person name="Kraberger S."/>
            <person name="Lund M.C."/>
            <person name="Custer J.M."/>
            <person name="Vargas K.M."/>
            <person name="Ehmke E.E."/>
            <person name="Yoder A.D."/>
            <person name="Varsani A."/>
        </authorList>
    </citation>
    <scope>NUCLEOTIDE SEQUENCE</scope>
    <source>
        <strain evidence="2">Duke_25SS_79</strain>
        <strain evidence="3">Duke_44SS_19</strain>
    </source>
</reference>